<name>A0A0K0E8U5_STRER</name>
<reference evidence="5" key="1">
    <citation type="submission" date="2015-08" db="UniProtKB">
        <authorList>
            <consortium name="WormBaseParasite"/>
        </authorList>
    </citation>
    <scope>IDENTIFICATION</scope>
</reference>
<dbReference type="AlphaFoldDB" id="A0A0K0E8U5"/>
<feature type="compositionally biased region" description="Low complexity" evidence="1">
    <location>
        <begin position="140"/>
        <end position="150"/>
    </location>
</feature>
<evidence type="ECO:0000313" key="4">
    <source>
        <dbReference type="Proteomes" id="UP000035681"/>
    </source>
</evidence>
<keyword evidence="2" id="KW-0732">Signal</keyword>
<proteinExistence type="predicted"/>
<feature type="chain" id="PRO_5005327643" evidence="2">
    <location>
        <begin position="21"/>
        <end position="414"/>
    </location>
</feature>
<organism evidence="5">
    <name type="scientific">Strongyloides stercoralis</name>
    <name type="common">Threadworm</name>
    <dbReference type="NCBI Taxonomy" id="6248"/>
    <lineage>
        <taxon>Eukaryota</taxon>
        <taxon>Metazoa</taxon>
        <taxon>Ecdysozoa</taxon>
        <taxon>Nematoda</taxon>
        <taxon>Chromadorea</taxon>
        <taxon>Rhabditida</taxon>
        <taxon>Tylenchina</taxon>
        <taxon>Panagrolaimomorpha</taxon>
        <taxon>Strongyloidoidea</taxon>
        <taxon>Strongyloididae</taxon>
        <taxon>Strongyloides</taxon>
    </lineage>
</organism>
<evidence type="ECO:0000256" key="2">
    <source>
        <dbReference type="SAM" id="SignalP"/>
    </source>
</evidence>
<keyword evidence="4" id="KW-1185">Reference proteome</keyword>
<dbReference type="WBParaSite" id="TCONS_00001110.p1">
    <property type="protein sequence ID" value="TCONS_00001110.p1"/>
    <property type="gene ID" value="XLOC_001041"/>
</dbReference>
<feature type="compositionally biased region" description="Polar residues" evidence="1">
    <location>
        <begin position="240"/>
        <end position="249"/>
    </location>
</feature>
<dbReference type="WBParaSite" id="SSTP_0000592800.1">
    <property type="protein sequence ID" value="SSTP_0000592800.1"/>
    <property type="gene ID" value="SSTP_0000592800"/>
</dbReference>
<evidence type="ECO:0000256" key="1">
    <source>
        <dbReference type="SAM" id="MobiDB-lite"/>
    </source>
</evidence>
<feature type="region of interest" description="Disordered" evidence="1">
    <location>
        <begin position="134"/>
        <end position="192"/>
    </location>
</feature>
<feature type="signal peptide" evidence="2">
    <location>
        <begin position="1"/>
        <end position="20"/>
    </location>
</feature>
<feature type="region of interest" description="Disordered" evidence="1">
    <location>
        <begin position="72"/>
        <end position="115"/>
    </location>
</feature>
<accession>A0A0K0E8U5</accession>
<feature type="domain" description="Ground-like" evidence="3">
    <location>
        <begin position="340"/>
        <end position="411"/>
    </location>
</feature>
<feature type="compositionally biased region" description="Low complexity" evidence="1">
    <location>
        <begin position="179"/>
        <end position="192"/>
    </location>
</feature>
<dbReference type="Proteomes" id="UP000035681">
    <property type="component" value="Unplaced"/>
</dbReference>
<dbReference type="STRING" id="6248.A0A0K0E8U5"/>
<dbReference type="InterPro" id="IPR007284">
    <property type="entry name" value="Ground-like_dom"/>
</dbReference>
<dbReference type="Pfam" id="PF04155">
    <property type="entry name" value="Ground-like"/>
    <property type="match status" value="1"/>
</dbReference>
<feature type="compositionally biased region" description="Pro residues" evidence="1">
    <location>
        <begin position="151"/>
        <end position="178"/>
    </location>
</feature>
<protein>
    <submittedName>
        <fullName evidence="5 6">Ground-like domain-containing protein</fullName>
    </submittedName>
</protein>
<feature type="compositionally biased region" description="Polar residues" evidence="1">
    <location>
        <begin position="282"/>
        <end position="295"/>
    </location>
</feature>
<feature type="compositionally biased region" description="Basic and acidic residues" evidence="1">
    <location>
        <begin position="304"/>
        <end position="316"/>
    </location>
</feature>
<evidence type="ECO:0000313" key="5">
    <source>
        <dbReference type="WBParaSite" id="SSTP_0000592800.1"/>
    </source>
</evidence>
<sequence>MVKFFVSTAILALLAQSGNACFGGLGGSNACCPPASTTCAPSVPKCQTTSYAAPPVPQTSYAAPPVPPPSYAAPAGYPQPAYPRPFGVQAPQQYQGPPQYQGPQQYQGPAQGGYVSSAGGTGYASSIDSGSASAYVQQKVPSGGSYQQGPGPIPPQPVGPGPVEPGPVGPAPVEPAPQPGVVSPGVVSPGESEVVQEPGYEATKTPGYSGEVVTQAPSVIVSTEYGKEEVVTPVEVSSSYGTTQTSQAPSYGGEVVTESKVVPTESGYGKESVTLPPAPVVESSSYGEQLPSTAAPSKGGYGEETVKEKSSYEHSSENSIAPSQIGAVDYGEETNTSGDGSCEDPELRAIVEAAVNAHGDNLEAARKIEADAGSKFGGRFNSIVSNSEFAYVNWYGKRNCQLRVKERHTLTWED</sequence>
<evidence type="ECO:0000313" key="6">
    <source>
        <dbReference type="WBParaSite" id="TCONS_00001110.p1"/>
    </source>
</evidence>
<feature type="compositionally biased region" description="Low complexity" evidence="1">
    <location>
        <begin position="89"/>
        <end position="114"/>
    </location>
</feature>
<feature type="region of interest" description="Disordered" evidence="1">
    <location>
        <begin position="234"/>
        <end position="325"/>
    </location>
</feature>
<evidence type="ECO:0000259" key="3">
    <source>
        <dbReference type="Pfam" id="PF04155"/>
    </source>
</evidence>